<evidence type="ECO:0000256" key="1">
    <source>
        <dbReference type="SAM" id="MobiDB-lite"/>
    </source>
</evidence>
<protein>
    <submittedName>
        <fullName evidence="4">DUF58 domain-containing protein</fullName>
    </submittedName>
</protein>
<keyword evidence="2" id="KW-0812">Transmembrane</keyword>
<dbReference type="EMBL" id="CP162511">
    <property type="protein sequence ID" value="XDI07250.1"/>
    <property type="molecule type" value="Genomic_DNA"/>
</dbReference>
<keyword evidence="2" id="KW-0472">Membrane</keyword>
<dbReference type="PANTHER" id="PTHR34351:SF1">
    <property type="entry name" value="SLR1927 PROTEIN"/>
    <property type="match status" value="1"/>
</dbReference>
<accession>A0AB39BMA3</accession>
<feature type="transmembrane region" description="Helical" evidence="2">
    <location>
        <begin position="17"/>
        <end position="34"/>
    </location>
</feature>
<feature type="domain" description="DUF58" evidence="3">
    <location>
        <begin position="214"/>
        <end position="258"/>
    </location>
</feature>
<sequence>MATPTTDHRIPLPTIRGWGLVIASIAAFVVAHVVNRHELVYLACFLLAVPLYSFLWVALRRSSLSVRRIFTPESGSVGQNITVTLLVQNWGSLRTPTMLWSDEAAAPLAPSSPAVLPPLPGFASSALDTPVSTPLRYRLDTRSRGAHRVGPFTVSITDPFGCARRQLRVGSTDSVLVTPIALELARIDLRLATGDGAEQVSRRLVGGGEQDVIARKYLPGDSMRRVHWPATAKHGELMVRQDDQRNDQDAVVLLDAASFSETSWFDAAAATAGRSGRGFAGPGWGAGSGAGATGVEGLDQLLAGGPGGLDADEVAFEWAVSAVASIAVHLMNEGFGVRVVGAEGESGATSADEVYVAPFGASRILRDLAVVEPESLNDAAEFREAIDQASLTSPDAPPVFAVVADAPGAGDRIRDLAALSSHPVVFLVGGSALSGGSGSPAGTRRLRGAGRRRSEQGRGESSEAAALRGAGWAVVACRPGDDLPALWKSLGAARGLS</sequence>
<name>A0AB39BMA3_9MICO</name>
<keyword evidence="2" id="KW-1133">Transmembrane helix</keyword>
<feature type="region of interest" description="Disordered" evidence="1">
    <location>
        <begin position="434"/>
        <end position="464"/>
    </location>
</feature>
<feature type="compositionally biased region" description="Basic and acidic residues" evidence="1">
    <location>
        <begin position="452"/>
        <end position="461"/>
    </location>
</feature>
<dbReference type="RefSeq" id="WP_368499627.1">
    <property type="nucleotide sequence ID" value="NZ_CP162511.1"/>
</dbReference>
<dbReference type="PANTHER" id="PTHR34351">
    <property type="entry name" value="SLR1927 PROTEIN-RELATED"/>
    <property type="match status" value="1"/>
</dbReference>
<organism evidence="4">
    <name type="scientific">Herbiconiux sp. A18JL235</name>
    <dbReference type="NCBI Taxonomy" id="3152363"/>
    <lineage>
        <taxon>Bacteria</taxon>
        <taxon>Bacillati</taxon>
        <taxon>Actinomycetota</taxon>
        <taxon>Actinomycetes</taxon>
        <taxon>Micrococcales</taxon>
        <taxon>Microbacteriaceae</taxon>
        <taxon>Herbiconiux</taxon>
    </lineage>
</organism>
<proteinExistence type="predicted"/>
<feature type="transmembrane region" description="Helical" evidence="2">
    <location>
        <begin position="40"/>
        <end position="59"/>
    </location>
</feature>
<dbReference type="AlphaFoldDB" id="A0AB39BMA3"/>
<dbReference type="InterPro" id="IPR002881">
    <property type="entry name" value="DUF58"/>
</dbReference>
<dbReference type="Pfam" id="PF01882">
    <property type="entry name" value="DUF58"/>
    <property type="match status" value="1"/>
</dbReference>
<evidence type="ECO:0000256" key="2">
    <source>
        <dbReference type="SAM" id="Phobius"/>
    </source>
</evidence>
<evidence type="ECO:0000259" key="3">
    <source>
        <dbReference type="Pfam" id="PF01882"/>
    </source>
</evidence>
<evidence type="ECO:0000313" key="4">
    <source>
        <dbReference type="EMBL" id="XDI07250.1"/>
    </source>
</evidence>
<reference evidence="4" key="1">
    <citation type="submission" date="2024-05" db="EMBL/GenBank/DDBJ databases">
        <title>Herbiconiux sp. A18JL235.</title>
        <authorList>
            <person name="Zhang G."/>
        </authorList>
    </citation>
    <scope>NUCLEOTIDE SEQUENCE</scope>
    <source>
        <strain evidence="4">A18JL235</strain>
    </source>
</reference>
<gene>
    <name evidence="4" type="ORF">ABFY20_09160</name>
</gene>